<sequence length="257" mass="27509">MTLALSLSFGVTESREVGYGTVMVRITGGQSVKIETTGRHLELEANHSQTRSSVSIPPTMEQIANLLDCISWSGVGSGLMDAAAKVALQVGKPVGGVENCSVGSLVLLFDRKEKRENNVMNSYTNLGVESCICILQGCDLMLYKHENQWVDLRLAKKLVNGQPQIFIRIKLQKLTLLAANTIVAAISPDFDTSHLHELPFNSAGGIFLIELIVVALPVCIGTLDEALVSGKLARVGVVTEGSASTVAHVPIDANALW</sequence>
<organism evidence="1 2">
    <name type="scientific">Quercus lobata</name>
    <name type="common">Valley oak</name>
    <dbReference type="NCBI Taxonomy" id="97700"/>
    <lineage>
        <taxon>Eukaryota</taxon>
        <taxon>Viridiplantae</taxon>
        <taxon>Streptophyta</taxon>
        <taxon>Embryophyta</taxon>
        <taxon>Tracheophyta</taxon>
        <taxon>Spermatophyta</taxon>
        <taxon>Magnoliopsida</taxon>
        <taxon>eudicotyledons</taxon>
        <taxon>Gunneridae</taxon>
        <taxon>Pentapetalae</taxon>
        <taxon>rosids</taxon>
        <taxon>fabids</taxon>
        <taxon>Fagales</taxon>
        <taxon>Fagaceae</taxon>
        <taxon>Quercus</taxon>
    </lineage>
</organism>
<keyword evidence="2" id="KW-1185">Reference proteome</keyword>
<dbReference type="EnsemblPlants" id="QL08p004656:mrna">
    <property type="protein sequence ID" value="QL08p004656:mrna"/>
    <property type="gene ID" value="QL08p004656"/>
</dbReference>
<proteinExistence type="predicted"/>
<reference evidence="1 2" key="1">
    <citation type="journal article" date="2016" name="G3 (Bethesda)">
        <title>First Draft Assembly and Annotation of the Genome of a California Endemic Oak Quercus lobata Nee (Fagaceae).</title>
        <authorList>
            <person name="Sork V.L."/>
            <person name="Fitz-Gibbon S.T."/>
            <person name="Puiu D."/>
            <person name="Crepeau M."/>
            <person name="Gugger P.F."/>
            <person name="Sherman R."/>
            <person name="Stevens K."/>
            <person name="Langley C.H."/>
            <person name="Pellegrini M."/>
            <person name="Salzberg S.L."/>
        </authorList>
    </citation>
    <scope>NUCLEOTIDE SEQUENCE [LARGE SCALE GENOMIC DNA]</scope>
    <source>
        <strain evidence="1 2">cv. SW786</strain>
    </source>
</reference>
<name>A0A7N2M7L9_QUELO</name>
<dbReference type="InParanoid" id="A0A7N2M7L9"/>
<evidence type="ECO:0000313" key="2">
    <source>
        <dbReference type="Proteomes" id="UP000594261"/>
    </source>
</evidence>
<accession>A0A7N2M7L9</accession>
<reference evidence="1" key="2">
    <citation type="submission" date="2021-01" db="UniProtKB">
        <authorList>
            <consortium name="EnsemblPlants"/>
        </authorList>
    </citation>
    <scope>IDENTIFICATION</scope>
</reference>
<evidence type="ECO:0000313" key="1">
    <source>
        <dbReference type="EnsemblPlants" id="QL08p004656:mrna"/>
    </source>
</evidence>
<dbReference type="Gramene" id="QL08p004656:mrna">
    <property type="protein sequence ID" value="QL08p004656:mrna"/>
    <property type="gene ID" value="QL08p004656"/>
</dbReference>
<protein>
    <submittedName>
        <fullName evidence="1">Uncharacterized protein</fullName>
    </submittedName>
</protein>
<dbReference type="Proteomes" id="UP000594261">
    <property type="component" value="Chromosome 8"/>
</dbReference>
<dbReference type="EMBL" id="LRBV02000008">
    <property type="status" value="NOT_ANNOTATED_CDS"/>
    <property type="molecule type" value="Genomic_DNA"/>
</dbReference>
<dbReference type="AlphaFoldDB" id="A0A7N2M7L9"/>